<evidence type="ECO:0000313" key="2">
    <source>
        <dbReference type="EMBL" id="SDF61485.1"/>
    </source>
</evidence>
<evidence type="ECO:0000313" key="3">
    <source>
        <dbReference type="Proteomes" id="UP000198994"/>
    </source>
</evidence>
<feature type="transmembrane region" description="Helical" evidence="1">
    <location>
        <begin position="43"/>
        <end position="63"/>
    </location>
</feature>
<reference evidence="3" key="1">
    <citation type="submission" date="2016-10" db="EMBL/GenBank/DDBJ databases">
        <authorList>
            <person name="Varghese N."/>
            <person name="Submissions S."/>
        </authorList>
    </citation>
    <scope>NUCLEOTIDE SEQUENCE [LARGE SCALE GENOMIC DNA]</scope>
    <source>
        <strain evidence="3">DSM 10146</strain>
    </source>
</reference>
<dbReference type="Proteomes" id="UP000198994">
    <property type="component" value="Unassembled WGS sequence"/>
</dbReference>
<dbReference type="EMBL" id="FNAV01000036">
    <property type="protein sequence ID" value="SDF61485.1"/>
    <property type="molecule type" value="Genomic_DNA"/>
</dbReference>
<gene>
    <name evidence="2" type="ORF">SAMN04488105_1365</name>
</gene>
<keyword evidence="1" id="KW-1133">Transmembrane helix</keyword>
<keyword evidence="3" id="KW-1185">Reference proteome</keyword>
<sequence length="257" mass="28616">MTTSEDFHQSCVACKLRVETGATICPHCGTYQQKWRRVGGRTVVLLSAAAALLSLVTAAVALYPQAVSVAFPRSTAELLMLSFDAVSHRREQARIEIINTGNQDLHLNSLVLSVDHKNLPKNSQELAKNPRGNYVISEWLRVGEARIFLIPLKRDTTTWVVRSIENFDATNAAFVEKGRDVWRCFSILPMSMRSGEAITPEEFIEVDGLVGLTGEIRYTTASKSIVDALSLDLPFRGALFERQHPKCKEVLDHSMTD</sequence>
<accession>A0A1G7MI91</accession>
<dbReference type="RefSeq" id="WP_131822073.1">
    <property type="nucleotide sequence ID" value="NZ_FNAV01000036.1"/>
</dbReference>
<keyword evidence="1" id="KW-0472">Membrane</keyword>
<protein>
    <submittedName>
        <fullName evidence="2">Uncharacterized protein</fullName>
    </submittedName>
</protein>
<keyword evidence="1" id="KW-0812">Transmembrane</keyword>
<dbReference type="AlphaFoldDB" id="A0A1G7MI91"/>
<dbReference type="STRING" id="282683.SAMN04488105_1365"/>
<proteinExistence type="predicted"/>
<organism evidence="2 3">
    <name type="scientific">Salipiger thiooxidans</name>
    <dbReference type="NCBI Taxonomy" id="282683"/>
    <lineage>
        <taxon>Bacteria</taxon>
        <taxon>Pseudomonadati</taxon>
        <taxon>Pseudomonadota</taxon>
        <taxon>Alphaproteobacteria</taxon>
        <taxon>Rhodobacterales</taxon>
        <taxon>Roseobacteraceae</taxon>
        <taxon>Salipiger</taxon>
    </lineage>
</organism>
<name>A0A1G7MI91_9RHOB</name>
<evidence type="ECO:0000256" key="1">
    <source>
        <dbReference type="SAM" id="Phobius"/>
    </source>
</evidence>